<dbReference type="Gene3D" id="3.30.300.30">
    <property type="match status" value="1"/>
</dbReference>
<evidence type="ECO:0000256" key="4">
    <source>
        <dbReference type="ARBA" id="ARBA00022741"/>
    </source>
</evidence>
<protein>
    <recommendedName>
        <fullName evidence="2 7">Acetate--CoA ligase</fullName>
        <ecNumber evidence="2 7">6.2.1.1</ecNumber>
    </recommendedName>
</protein>
<keyword evidence="5" id="KW-0067">ATP-binding</keyword>
<dbReference type="InterPro" id="IPR042099">
    <property type="entry name" value="ANL_N_sf"/>
</dbReference>
<dbReference type="InterPro" id="IPR011904">
    <property type="entry name" value="Ac_CoA_lig"/>
</dbReference>
<keyword evidence="12" id="KW-1185">Reference proteome</keyword>
<evidence type="ECO:0000259" key="8">
    <source>
        <dbReference type="Pfam" id="PF00501"/>
    </source>
</evidence>
<dbReference type="NCBIfam" id="TIGR02188">
    <property type="entry name" value="Ac_CoA_lig_AcsA"/>
    <property type="match status" value="1"/>
</dbReference>
<dbReference type="EC" id="6.2.1.1" evidence="2 7"/>
<dbReference type="Pfam" id="PF00501">
    <property type="entry name" value="AMP-binding"/>
    <property type="match status" value="1"/>
</dbReference>
<comment type="caution">
    <text evidence="11">The sequence shown here is derived from an EMBL/GenBank/DDBJ whole genome shotgun (WGS) entry which is preliminary data.</text>
</comment>
<dbReference type="Pfam" id="PF13193">
    <property type="entry name" value="AMP-binding_C"/>
    <property type="match status" value="1"/>
</dbReference>
<dbReference type="NCBIfam" id="NF001208">
    <property type="entry name" value="PRK00174.1"/>
    <property type="match status" value="1"/>
</dbReference>
<dbReference type="InterPro" id="IPR025110">
    <property type="entry name" value="AMP-bd_C"/>
</dbReference>
<sequence length="635" mass="71685">MSNYHIKHLEEYYQVYRKSVREPENFWEEIAEEHFMWQKKWDKVLSWDFSKPEVKWFEGAQLNITENCIDRHLSTRGDKTAILFEPNNPEEGAQHITYKQLHERVNQFANVLKSQGVKKGDRICVYLPMIPELAISILACARIGVIHSVVFAGFSSTALSTRINDSDCKMVLTSDGSYRGGKTIDLKGIVDEALESCPGVKSVLVAKRIHTDINMKDGRDQWLQPLLDGASTVCEAEVMNAEDPLFILYTSGSTGKPKGMVHSTAGFMVYTAYTFKNVFQYRENDVYWCTADIGWITGHSYIVYGPLANGATSVMFEGVPSYPDFGRFWEIIEKHKVNQFYTAPTAIRALAKQGTELVERYDLSSLKVLGSVGEPINEEAWHWYNDNVGKKNSPIVDTWWQTETGGIMISPIPFVTPTKPTYATLPFIGIQPALMDEKGNELKGNQVDGRLCVKFPWPSMARTIWGTHQRYKDTYFSAYENKYFTGDGALRDEVGYYRITGRVDDVIIVSGHNLGTAPIEDAINEHPAVAESAIVGYPHEVKGNALYGYVTLKDTGESRDQNNLRKEINQIIAEHIGPIAKLDKIQFTRGLPKTRSGKIMRRILRKISCKDISNLGDTSTLLNPEVVKEIIDNSL</sequence>
<evidence type="ECO:0000259" key="10">
    <source>
        <dbReference type="Pfam" id="PF16177"/>
    </source>
</evidence>
<dbReference type="InterPro" id="IPR000873">
    <property type="entry name" value="AMP-dep_synth/lig_dom"/>
</dbReference>
<evidence type="ECO:0000259" key="9">
    <source>
        <dbReference type="Pfam" id="PF13193"/>
    </source>
</evidence>
<dbReference type="InterPro" id="IPR045851">
    <property type="entry name" value="AMP-bd_C_sf"/>
</dbReference>
<evidence type="ECO:0000256" key="7">
    <source>
        <dbReference type="NCBIfam" id="TIGR02188"/>
    </source>
</evidence>
<keyword evidence="4" id="KW-0547">Nucleotide-binding</keyword>
<dbReference type="Proteomes" id="UP001501302">
    <property type="component" value="Unassembled WGS sequence"/>
</dbReference>
<organism evidence="11 12">
    <name type="scientific">Algibacter agarivorans</name>
    <dbReference type="NCBI Taxonomy" id="1109741"/>
    <lineage>
        <taxon>Bacteria</taxon>
        <taxon>Pseudomonadati</taxon>
        <taxon>Bacteroidota</taxon>
        <taxon>Flavobacteriia</taxon>
        <taxon>Flavobacteriales</taxon>
        <taxon>Flavobacteriaceae</taxon>
        <taxon>Algibacter</taxon>
    </lineage>
</organism>
<keyword evidence="3 11" id="KW-0436">Ligase</keyword>
<gene>
    <name evidence="11" type="primary">acs_2</name>
    <name evidence="11" type="ORF">GCM10023314_30050</name>
</gene>
<dbReference type="InterPro" id="IPR032387">
    <property type="entry name" value="ACAS_N"/>
</dbReference>
<feature type="domain" description="AMP-dependent synthetase/ligase" evidence="8">
    <location>
        <begin position="71"/>
        <end position="462"/>
    </location>
</feature>
<dbReference type="InterPro" id="IPR020845">
    <property type="entry name" value="AMP-binding_CS"/>
</dbReference>
<comment type="similarity">
    <text evidence="1">Belongs to the ATP-dependent AMP-binding enzyme family.</text>
</comment>
<reference evidence="12" key="1">
    <citation type="journal article" date="2019" name="Int. J. Syst. Evol. Microbiol.">
        <title>The Global Catalogue of Microorganisms (GCM) 10K type strain sequencing project: providing services to taxonomists for standard genome sequencing and annotation.</title>
        <authorList>
            <consortium name="The Broad Institute Genomics Platform"/>
            <consortium name="The Broad Institute Genome Sequencing Center for Infectious Disease"/>
            <person name="Wu L."/>
            <person name="Ma J."/>
        </authorList>
    </citation>
    <scope>NUCLEOTIDE SEQUENCE [LARGE SCALE GENOMIC DNA]</scope>
    <source>
        <strain evidence="12">JCM 18285</strain>
    </source>
</reference>
<dbReference type="RefSeq" id="WP_345193492.1">
    <property type="nucleotide sequence ID" value="NZ_BAABJJ010000044.1"/>
</dbReference>
<dbReference type="Pfam" id="PF16177">
    <property type="entry name" value="ACAS_N"/>
    <property type="match status" value="1"/>
</dbReference>
<keyword evidence="6" id="KW-0007">Acetylation</keyword>
<evidence type="ECO:0000256" key="3">
    <source>
        <dbReference type="ARBA" id="ARBA00022598"/>
    </source>
</evidence>
<evidence type="ECO:0000256" key="5">
    <source>
        <dbReference type="ARBA" id="ARBA00022840"/>
    </source>
</evidence>
<dbReference type="SUPFAM" id="SSF56801">
    <property type="entry name" value="Acetyl-CoA synthetase-like"/>
    <property type="match status" value="1"/>
</dbReference>
<evidence type="ECO:0000313" key="11">
    <source>
        <dbReference type="EMBL" id="GAA4954401.1"/>
    </source>
</evidence>
<evidence type="ECO:0000256" key="1">
    <source>
        <dbReference type="ARBA" id="ARBA00006432"/>
    </source>
</evidence>
<evidence type="ECO:0000313" key="12">
    <source>
        <dbReference type="Proteomes" id="UP001501302"/>
    </source>
</evidence>
<evidence type="ECO:0000256" key="2">
    <source>
        <dbReference type="ARBA" id="ARBA00013275"/>
    </source>
</evidence>
<feature type="domain" description="Acetyl-coenzyme A synthetase N-terminal" evidence="10">
    <location>
        <begin position="12"/>
        <end position="68"/>
    </location>
</feature>
<accession>A0ABP9GW71</accession>
<dbReference type="PANTHER" id="PTHR24095">
    <property type="entry name" value="ACETYL-COENZYME A SYNTHETASE"/>
    <property type="match status" value="1"/>
</dbReference>
<proteinExistence type="inferred from homology"/>
<feature type="domain" description="AMP-binding enzyme C-terminal" evidence="9">
    <location>
        <begin position="519"/>
        <end position="598"/>
    </location>
</feature>
<dbReference type="GO" id="GO:0016874">
    <property type="term" value="F:ligase activity"/>
    <property type="evidence" value="ECO:0007669"/>
    <property type="project" value="UniProtKB-KW"/>
</dbReference>
<name>A0ABP9GW71_9FLAO</name>
<dbReference type="PANTHER" id="PTHR24095:SF14">
    <property type="entry name" value="ACETYL-COENZYME A SYNTHETASE 1"/>
    <property type="match status" value="1"/>
</dbReference>
<dbReference type="EMBL" id="BAABJJ010000044">
    <property type="protein sequence ID" value="GAA4954401.1"/>
    <property type="molecule type" value="Genomic_DNA"/>
</dbReference>
<dbReference type="Gene3D" id="3.40.50.12780">
    <property type="entry name" value="N-terminal domain of ligase-like"/>
    <property type="match status" value="1"/>
</dbReference>
<dbReference type="PROSITE" id="PS00455">
    <property type="entry name" value="AMP_BINDING"/>
    <property type="match status" value="1"/>
</dbReference>
<dbReference type="CDD" id="cd05966">
    <property type="entry name" value="ACS"/>
    <property type="match status" value="1"/>
</dbReference>
<evidence type="ECO:0000256" key="6">
    <source>
        <dbReference type="ARBA" id="ARBA00022990"/>
    </source>
</evidence>